<dbReference type="Gene3D" id="1.10.3720.10">
    <property type="entry name" value="MetI-like"/>
    <property type="match status" value="1"/>
</dbReference>
<evidence type="ECO:0000256" key="4">
    <source>
        <dbReference type="ARBA" id="ARBA00022475"/>
    </source>
</evidence>
<comment type="similarity">
    <text evidence="2">Belongs to the binding-protein-dependent transport system permease family. CysTW subfamily.</text>
</comment>
<dbReference type="InterPro" id="IPR000515">
    <property type="entry name" value="MetI-like"/>
</dbReference>
<feature type="transmembrane region" description="Helical" evidence="8">
    <location>
        <begin position="220"/>
        <end position="239"/>
    </location>
</feature>
<keyword evidence="4" id="KW-1003">Cell membrane</keyword>
<gene>
    <name evidence="10" type="ORF">IAB73_02635</name>
</gene>
<evidence type="ECO:0000256" key="3">
    <source>
        <dbReference type="ARBA" id="ARBA00022448"/>
    </source>
</evidence>
<dbReference type="Pfam" id="PF00528">
    <property type="entry name" value="BPD_transp_1"/>
    <property type="match status" value="1"/>
</dbReference>
<dbReference type="SUPFAM" id="SSF161098">
    <property type="entry name" value="MetI-like"/>
    <property type="match status" value="1"/>
</dbReference>
<evidence type="ECO:0000259" key="9">
    <source>
        <dbReference type="PROSITE" id="PS50928"/>
    </source>
</evidence>
<dbReference type="PROSITE" id="PS50928">
    <property type="entry name" value="ABC_TM1"/>
    <property type="match status" value="1"/>
</dbReference>
<dbReference type="InterPro" id="IPR035906">
    <property type="entry name" value="MetI-like_sf"/>
</dbReference>
<dbReference type="CDD" id="cd06261">
    <property type="entry name" value="TM_PBP2"/>
    <property type="match status" value="1"/>
</dbReference>
<feature type="transmembrane region" description="Helical" evidence="8">
    <location>
        <begin position="95"/>
        <end position="112"/>
    </location>
</feature>
<sequence>MIVYYGVTVEVTPPYEEIVQADGSVAFALEDGAVTAERPQKETVFSLSNFRRMLEPTYLKLLGRSLKIAAITTGICLLLGYPVAMILSGRDFKRPALWLMLIILPMWMNFLLRTYAWMSILENSGILNSWITALREAVPALDAWLTDRGVGRKIIFLYNENAVILGMVYNYLSFMIMPIYTVIVKIDRSLLEAAADLGASPTQSFLRVTLPYSLPGVLEGVTMVFVPAVTTFVISQLMGGGKVPLIGDIIQNQFGKSSDWHFGSTLSLLVMVVVLAFMGALNRIDKEEAAQKEVRIL</sequence>
<dbReference type="EMBL" id="DVFJ01000008">
    <property type="protein sequence ID" value="HIQ71092.1"/>
    <property type="molecule type" value="Genomic_DNA"/>
</dbReference>
<evidence type="ECO:0000256" key="2">
    <source>
        <dbReference type="ARBA" id="ARBA00007069"/>
    </source>
</evidence>
<evidence type="ECO:0000313" key="11">
    <source>
        <dbReference type="Proteomes" id="UP000886887"/>
    </source>
</evidence>
<comment type="subcellular location">
    <subcellularLocation>
        <location evidence="1 8">Cell membrane</location>
        <topology evidence="1 8">Multi-pass membrane protein</topology>
    </subcellularLocation>
</comment>
<reference evidence="10" key="2">
    <citation type="journal article" date="2021" name="PeerJ">
        <title>Extensive microbial diversity within the chicken gut microbiome revealed by metagenomics and culture.</title>
        <authorList>
            <person name="Gilroy R."/>
            <person name="Ravi A."/>
            <person name="Getino M."/>
            <person name="Pursley I."/>
            <person name="Horton D.L."/>
            <person name="Alikhan N.F."/>
            <person name="Baker D."/>
            <person name="Gharbi K."/>
            <person name="Hall N."/>
            <person name="Watson M."/>
            <person name="Adriaenssens E.M."/>
            <person name="Foster-Nyarko E."/>
            <person name="Jarju S."/>
            <person name="Secka A."/>
            <person name="Antonio M."/>
            <person name="Oren A."/>
            <person name="Chaudhuri R.R."/>
            <person name="La Ragione R."/>
            <person name="Hildebrand F."/>
            <person name="Pallen M.J."/>
        </authorList>
    </citation>
    <scope>NUCLEOTIDE SEQUENCE</scope>
    <source>
        <strain evidence="10">ChiSxjej2B14-6234</strain>
    </source>
</reference>
<reference evidence="10" key="1">
    <citation type="submission" date="2020-10" db="EMBL/GenBank/DDBJ databases">
        <authorList>
            <person name="Gilroy R."/>
        </authorList>
    </citation>
    <scope>NUCLEOTIDE SEQUENCE</scope>
    <source>
        <strain evidence="10">ChiSxjej2B14-6234</strain>
    </source>
</reference>
<feature type="transmembrane region" description="Helical" evidence="8">
    <location>
        <begin position="260"/>
        <end position="281"/>
    </location>
</feature>
<protein>
    <submittedName>
        <fullName evidence="10">ABC transporter permease</fullName>
    </submittedName>
</protein>
<evidence type="ECO:0000256" key="5">
    <source>
        <dbReference type="ARBA" id="ARBA00022692"/>
    </source>
</evidence>
<dbReference type="PANTHER" id="PTHR42929:SF1">
    <property type="entry name" value="INNER MEMBRANE ABC TRANSPORTER PERMEASE PROTEIN YDCU-RELATED"/>
    <property type="match status" value="1"/>
</dbReference>
<keyword evidence="7 8" id="KW-0472">Membrane</keyword>
<evidence type="ECO:0000256" key="8">
    <source>
        <dbReference type="RuleBase" id="RU363032"/>
    </source>
</evidence>
<feature type="domain" description="ABC transmembrane type-1" evidence="9">
    <location>
        <begin position="62"/>
        <end position="281"/>
    </location>
</feature>
<name>A0A9D1CQ57_9FIRM</name>
<proteinExistence type="inferred from homology"/>
<organism evidence="10 11">
    <name type="scientific">Candidatus Onthenecus intestinigallinarum</name>
    <dbReference type="NCBI Taxonomy" id="2840875"/>
    <lineage>
        <taxon>Bacteria</taxon>
        <taxon>Bacillati</taxon>
        <taxon>Bacillota</taxon>
        <taxon>Clostridia</taxon>
        <taxon>Eubacteriales</taxon>
        <taxon>Candidatus Onthenecus</taxon>
    </lineage>
</organism>
<comment type="caution">
    <text evidence="10">The sequence shown here is derived from an EMBL/GenBank/DDBJ whole genome shotgun (WGS) entry which is preliminary data.</text>
</comment>
<keyword evidence="3 8" id="KW-0813">Transport</keyword>
<feature type="transmembrane region" description="Helical" evidence="8">
    <location>
        <begin position="162"/>
        <end position="183"/>
    </location>
</feature>
<dbReference type="GO" id="GO:0005886">
    <property type="term" value="C:plasma membrane"/>
    <property type="evidence" value="ECO:0007669"/>
    <property type="project" value="UniProtKB-SubCell"/>
</dbReference>
<keyword evidence="6 8" id="KW-1133">Transmembrane helix</keyword>
<evidence type="ECO:0000256" key="6">
    <source>
        <dbReference type="ARBA" id="ARBA00022989"/>
    </source>
</evidence>
<evidence type="ECO:0000256" key="1">
    <source>
        <dbReference type="ARBA" id="ARBA00004651"/>
    </source>
</evidence>
<dbReference type="PANTHER" id="PTHR42929">
    <property type="entry name" value="INNER MEMBRANE ABC TRANSPORTER PERMEASE PROTEIN YDCU-RELATED-RELATED"/>
    <property type="match status" value="1"/>
</dbReference>
<accession>A0A9D1CQ57</accession>
<evidence type="ECO:0000256" key="7">
    <source>
        <dbReference type="ARBA" id="ARBA00023136"/>
    </source>
</evidence>
<dbReference type="GO" id="GO:0055085">
    <property type="term" value="P:transmembrane transport"/>
    <property type="evidence" value="ECO:0007669"/>
    <property type="project" value="InterPro"/>
</dbReference>
<keyword evidence="5 8" id="KW-0812">Transmembrane</keyword>
<dbReference type="Proteomes" id="UP000886887">
    <property type="component" value="Unassembled WGS sequence"/>
</dbReference>
<feature type="transmembrane region" description="Helical" evidence="8">
    <location>
        <begin position="68"/>
        <end position="89"/>
    </location>
</feature>
<dbReference type="AlphaFoldDB" id="A0A9D1CQ57"/>
<evidence type="ECO:0000313" key="10">
    <source>
        <dbReference type="EMBL" id="HIQ71092.1"/>
    </source>
</evidence>